<dbReference type="SMART" id="SM01341">
    <property type="entry name" value="Tower"/>
    <property type="match status" value="1"/>
</dbReference>
<dbReference type="InterPro" id="IPR015252">
    <property type="entry name" value="BRCA2_hlx"/>
</dbReference>
<dbReference type="Pfam" id="PF09169">
    <property type="entry name" value="BRCA-2_helical"/>
    <property type="match status" value="1"/>
</dbReference>
<dbReference type="InterPro" id="IPR012340">
    <property type="entry name" value="NA-bd_OB-fold"/>
</dbReference>
<gene>
    <name evidence="3" type="ORF">g.26582</name>
</gene>
<protein>
    <recommendedName>
        <fullName evidence="2">Tower domain-containing protein</fullName>
    </recommendedName>
</protein>
<feature type="region of interest" description="Disordered" evidence="1">
    <location>
        <begin position="724"/>
        <end position="743"/>
    </location>
</feature>
<dbReference type="GO" id="GO:0005634">
    <property type="term" value="C:nucleus"/>
    <property type="evidence" value="ECO:0007669"/>
    <property type="project" value="TreeGrafter"/>
</dbReference>
<feature type="compositionally biased region" description="Low complexity" evidence="1">
    <location>
        <begin position="1033"/>
        <end position="1053"/>
    </location>
</feature>
<dbReference type="InterPro" id="IPR036315">
    <property type="entry name" value="BRCA2_hlx_sf"/>
</dbReference>
<dbReference type="GO" id="GO:0006355">
    <property type="term" value="P:regulation of DNA-templated transcription"/>
    <property type="evidence" value="ECO:0007669"/>
    <property type="project" value="TreeGrafter"/>
</dbReference>
<dbReference type="SUPFAM" id="SSF81878">
    <property type="entry name" value="BRCA2 tower domain"/>
    <property type="match status" value="1"/>
</dbReference>
<dbReference type="PANTHER" id="PTHR11289">
    <property type="entry name" value="BREAST CANCER TYPE 2 SUSCEPTIBILITY PROTEIN BRCA2"/>
    <property type="match status" value="1"/>
</dbReference>
<dbReference type="Pfam" id="PF21318">
    <property type="entry name" value="BRCA2DBD_OB2"/>
    <property type="match status" value="1"/>
</dbReference>
<dbReference type="EMBL" id="GECU01019711">
    <property type="protein sequence ID" value="JAS87995.1"/>
    <property type="molecule type" value="Transcribed_RNA"/>
</dbReference>
<evidence type="ECO:0000256" key="1">
    <source>
        <dbReference type="SAM" id="MobiDB-lite"/>
    </source>
</evidence>
<dbReference type="PANTHER" id="PTHR11289:SF0">
    <property type="entry name" value="BREAST CANCER TYPE 2 SUSCEPTIBILITY PROTEIN"/>
    <property type="match status" value="1"/>
</dbReference>
<evidence type="ECO:0000313" key="3">
    <source>
        <dbReference type="EMBL" id="JAS87995.1"/>
    </source>
</evidence>
<feature type="domain" description="Tower" evidence="2">
    <location>
        <begin position="683"/>
        <end position="724"/>
    </location>
</feature>
<dbReference type="SUPFAM" id="SSF50249">
    <property type="entry name" value="Nucleic acid-binding proteins"/>
    <property type="match status" value="3"/>
</dbReference>
<accession>A0A1B6IM70</accession>
<dbReference type="Pfam" id="PF09104">
    <property type="entry name" value="BRCA-2_OB3"/>
    <property type="match status" value="1"/>
</dbReference>
<dbReference type="InterPro" id="IPR015187">
    <property type="entry name" value="BRCA2_OB_1"/>
</dbReference>
<dbReference type="CDD" id="cd04493">
    <property type="entry name" value="BRCA2DBD_OB1"/>
    <property type="match status" value="1"/>
</dbReference>
<reference evidence="3" key="1">
    <citation type="submission" date="2015-11" db="EMBL/GenBank/DDBJ databases">
        <title>De novo transcriptome assembly of four potential Pierce s Disease insect vectors from Arizona vineyards.</title>
        <authorList>
            <person name="Tassone E.E."/>
        </authorList>
    </citation>
    <scope>NUCLEOTIDE SEQUENCE</scope>
</reference>
<proteinExistence type="predicted"/>
<organism evidence="3">
    <name type="scientific">Homalodisca liturata</name>
    <dbReference type="NCBI Taxonomy" id="320908"/>
    <lineage>
        <taxon>Eukaryota</taxon>
        <taxon>Metazoa</taxon>
        <taxon>Ecdysozoa</taxon>
        <taxon>Arthropoda</taxon>
        <taxon>Hexapoda</taxon>
        <taxon>Insecta</taxon>
        <taxon>Pterygota</taxon>
        <taxon>Neoptera</taxon>
        <taxon>Paraneoptera</taxon>
        <taxon>Hemiptera</taxon>
        <taxon>Auchenorrhyncha</taxon>
        <taxon>Membracoidea</taxon>
        <taxon>Cicadellidae</taxon>
        <taxon>Cicadellinae</taxon>
        <taxon>Proconiini</taxon>
        <taxon>Homalodisca</taxon>
    </lineage>
</organism>
<feature type="compositionally biased region" description="Basic residues" evidence="1">
    <location>
        <begin position="1105"/>
        <end position="1114"/>
    </location>
</feature>
<dbReference type="Gene3D" id="2.40.50.140">
    <property type="entry name" value="Nucleic acid-binding proteins"/>
    <property type="match status" value="4"/>
</dbReference>
<dbReference type="InterPro" id="IPR015525">
    <property type="entry name" value="BRCA2"/>
</dbReference>
<feature type="region of interest" description="Disordered" evidence="1">
    <location>
        <begin position="1029"/>
        <end position="1053"/>
    </location>
</feature>
<name>A0A1B6IM70_9HEMI</name>
<dbReference type="InterPro" id="IPR015205">
    <property type="entry name" value="Tower_dom"/>
</dbReference>
<dbReference type="Pfam" id="PF09103">
    <property type="entry name" value="BRCA-2_OB1"/>
    <property type="match status" value="1"/>
</dbReference>
<dbReference type="GO" id="GO:0000724">
    <property type="term" value="P:double-strand break repair via homologous recombination"/>
    <property type="evidence" value="ECO:0007669"/>
    <property type="project" value="InterPro"/>
</dbReference>
<dbReference type="AlphaFoldDB" id="A0A1B6IM70"/>
<feature type="region of interest" description="Disordered" evidence="1">
    <location>
        <begin position="1090"/>
        <end position="1121"/>
    </location>
</feature>
<sequence length="1121" mass="125927">MLSNEELHDDPALKDYQNGFTKEALNILNQNMEPCCSKEFHLMDNSFIEIADNSGNNVKNIDNSEIHPIATTEFGPEVKKNDILQTYRISDSKGMKKFRENDESVIDIVNPPKKPRKLFEGIEFHNRHNTLNNHSPVTISFNSSNEYSSVISEEDLNLLNQSVIRTSNHNSSLRQIGNDSQNIDIPEKNFVLSPNVAREVSESMAALMADEESSSPFSKSLLKPCLSSPSMVYDRQIKLPPIDCFENDVYVNDKQLSPVLGSFSNLKNVKCGKKVLQSPDPKSTPLIKNDSLKLPYVTSTPNETTIRVKNIQSNQKCLETVFEENENEWKFCNEAFVLELEIARKQAGDNQENLIKEKLKLSKSIRPCKGSYLLRKQVQRGRSLRSLAGLKHLQYKELNQLILLGIKRTVIDVSASNAVGFRFFARDYYSEDICSSNVKGIPVGDGALLILAADGTAGVMEVTRAFLASPNVDPSLISQEWVRNHYRWIVLKMAATERMFPENLANKYLTPDNLMFQLKYRYDREIDMCQRSALRKILEKDESSSKPMVLFVADILNVLDIEGSGEKEGRELVLSDGWYSVTASIDREMSLMVRRSVVRVGTKLLVVGADLINNEDGCHPLETPANVRLRISTNSTRRARWYTRLGFCQHVPPPARLEEVLGRGGTVPALSSTVFRTYPLLFLEKLPDGKTVIRGERAEQTAADAYQLRRQQCAETILSQLQTETDTGASRSRRKQQSVTRTSLKQVTNTKELLSLLEGVEDISVFQEVLTKDQLSVIQEHRQEEASRLQLQLQDKLIKRLDDKIAPRVVTRMLKVRLADEEKQSNRSAILTVWNPSDDVLSLLTEGNILTFHSLTASGYSRYGDLQLTSSRQTRYSLHRHSVLPRQVTPLSALHDAGYMPQFSEVDVVGLVLSRSDVAEDSRLIYISDANYNFLGISFCMDIKDTGFANTLTPGSVICASNLHWSCNLVSWSLPTVFATEMSSFSQNPRKKHLHEALQQLKERLSSLDSDTYRNECVKRLKSLIARRNSGGSAQSSATTPTVSSVPITSCSSNEKSTTVISNSKLHSASVVESCDTPTGRKLAWLEQFGEPPPLSPLALSTPTRLKRSFRPPKKNVNESS</sequence>
<evidence type="ECO:0000259" key="2">
    <source>
        <dbReference type="SMART" id="SM01341"/>
    </source>
</evidence>
<dbReference type="InterPro" id="IPR015188">
    <property type="entry name" value="BRCA2_OB_3"/>
</dbReference>
<dbReference type="SUPFAM" id="SSF81872">
    <property type="entry name" value="BRCA2 helical domain"/>
    <property type="match status" value="1"/>
</dbReference>